<evidence type="ECO:0000313" key="1">
    <source>
        <dbReference type="EMBL" id="CAK5273739.1"/>
    </source>
</evidence>
<name>A0AAD2HF82_9AGAR</name>
<keyword evidence="2" id="KW-1185">Reference proteome</keyword>
<sequence>MHSPAIILQTANTRRSRAVKEESAARARAVSMKRRAPLGVKLDVNVDAVPIASSSKITLPCSLLCPVSDDVPRAPLVAAYPQLEKVPTQYIRDRLPLTSLCAAVRAVETSVSRSSLPKEVRIPKNRDIEAACPTHMLAVHGGSLRGQTCPVSLYPVHHIVFASHCAHMPSMPPPPSDDPSAAHVVLPVVPFKVPSPETFSALYAYLYTKQVSALVTQLSPPCSSDLLLLFAHAGKIHGLWQNACALGVVDQILYRVIQVSWSRTLAAMHTCAS</sequence>
<evidence type="ECO:0008006" key="3">
    <source>
        <dbReference type="Google" id="ProtNLM"/>
    </source>
</evidence>
<reference evidence="1" key="1">
    <citation type="submission" date="2023-11" db="EMBL/GenBank/DDBJ databases">
        <authorList>
            <person name="De Vega J J."/>
            <person name="De Vega J J."/>
        </authorList>
    </citation>
    <scope>NUCLEOTIDE SEQUENCE</scope>
</reference>
<dbReference type="AlphaFoldDB" id="A0AAD2HF82"/>
<comment type="caution">
    <text evidence="1">The sequence shown here is derived from an EMBL/GenBank/DDBJ whole genome shotgun (WGS) entry which is preliminary data.</text>
</comment>
<evidence type="ECO:0000313" key="2">
    <source>
        <dbReference type="Proteomes" id="UP001295794"/>
    </source>
</evidence>
<proteinExistence type="predicted"/>
<accession>A0AAD2HF82</accession>
<gene>
    <name evidence="1" type="ORF">MYCIT1_LOCUS20412</name>
</gene>
<organism evidence="1 2">
    <name type="scientific">Mycena citricolor</name>
    <dbReference type="NCBI Taxonomy" id="2018698"/>
    <lineage>
        <taxon>Eukaryota</taxon>
        <taxon>Fungi</taxon>
        <taxon>Dikarya</taxon>
        <taxon>Basidiomycota</taxon>
        <taxon>Agaricomycotina</taxon>
        <taxon>Agaricomycetes</taxon>
        <taxon>Agaricomycetidae</taxon>
        <taxon>Agaricales</taxon>
        <taxon>Marasmiineae</taxon>
        <taxon>Mycenaceae</taxon>
        <taxon>Mycena</taxon>
    </lineage>
</organism>
<dbReference type="Proteomes" id="UP001295794">
    <property type="component" value="Unassembled WGS sequence"/>
</dbReference>
<protein>
    <recommendedName>
        <fullName evidence="3">BTB domain-containing protein</fullName>
    </recommendedName>
</protein>
<dbReference type="EMBL" id="CAVNYO010000399">
    <property type="protein sequence ID" value="CAK5273739.1"/>
    <property type="molecule type" value="Genomic_DNA"/>
</dbReference>